<organism evidence="12 13">
    <name type="scientific">Cyprinus carpio</name>
    <name type="common">Common carp</name>
    <dbReference type="NCBI Taxonomy" id="7962"/>
    <lineage>
        <taxon>Eukaryota</taxon>
        <taxon>Metazoa</taxon>
        <taxon>Chordata</taxon>
        <taxon>Craniata</taxon>
        <taxon>Vertebrata</taxon>
        <taxon>Euteleostomi</taxon>
        <taxon>Actinopterygii</taxon>
        <taxon>Neopterygii</taxon>
        <taxon>Teleostei</taxon>
        <taxon>Ostariophysi</taxon>
        <taxon>Cypriniformes</taxon>
        <taxon>Cyprinidae</taxon>
        <taxon>Cyprininae</taxon>
        <taxon>Cyprinus</taxon>
    </lineage>
</organism>
<dbReference type="GO" id="GO:0016459">
    <property type="term" value="C:myosin complex"/>
    <property type="evidence" value="ECO:0007669"/>
    <property type="project" value="UniProtKB-KW"/>
</dbReference>
<evidence type="ECO:0000256" key="5">
    <source>
        <dbReference type="ARBA" id="ARBA00023054"/>
    </source>
</evidence>
<keyword evidence="5" id="KW-0175">Coiled coil</keyword>
<proteinExistence type="inferred from homology"/>
<dbReference type="GO" id="GO:0000146">
    <property type="term" value="F:microfilament motor activity"/>
    <property type="evidence" value="ECO:0007669"/>
    <property type="project" value="TreeGrafter"/>
</dbReference>
<evidence type="ECO:0000259" key="10">
    <source>
        <dbReference type="PROSITE" id="PS51456"/>
    </source>
</evidence>
<evidence type="ECO:0000256" key="1">
    <source>
        <dbReference type="ARBA" id="ARBA00008314"/>
    </source>
</evidence>
<sequence length="440" mass="49195">MSRLLDMKEFGEAAAFLRKSDLELLAAQTVALMKRAWIPEEQDVYSEVEIRETDGDKVIVQTKDGKCLTVKEDDIQQMNPPKFDMIEDMAMLTHLNEASVLYNLRRRYSSWMIYTYSGLFCVTVNPYKWLPVYTAPVVAAYKGKRCSEAPPHIYSIADNAYNDMLRSNGESGAGKTVNTKRVIQYFAIVAALGEAPSTKTGGTLEDQIIEANPAMEAFGNAKTLRNDNSSRFGKFIRIHFGPTGKLASADIDINLLEKSRIMSQKKPELLGMLLVSSNPYDYHFCSQGVTTVENMDDGQELMATDVTCHGYHWFTPEEKYGCYKIAGAIMYFGNMKFKLKQREEEAEADGTESADKASYLMGVSSADLIKGLLHPRVKVGNEYMVKGQNVEQVNYAVGALAKATYDRMFKWLVGRINRTLYTSVLSPVLSVSTKSINNSG</sequence>
<dbReference type="GO" id="GO:0007015">
    <property type="term" value="P:actin filament organization"/>
    <property type="evidence" value="ECO:0007669"/>
    <property type="project" value="TreeGrafter"/>
</dbReference>
<dbReference type="OMA" id="YSTMITE"/>
<dbReference type="PROSITE" id="PS51456">
    <property type="entry name" value="MYOSIN_MOTOR"/>
    <property type="match status" value="1"/>
</dbReference>
<keyword evidence="8 9" id="KW-0009">Actin-binding</keyword>
<dbReference type="InterPro" id="IPR027417">
    <property type="entry name" value="P-loop_NTPase"/>
</dbReference>
<dbReference type="GO" id="GO:0048731">
    <property type="term" value="P:system development"/>
    <property type="evidence" value="ECO:0007669"/>
    <property type="project" value="UniProtKB-ARBA"/>
</dbReference>
<dbReference type="GO" id="GO:0016020">
    <property type="term" value="C:membrane"/>
    <property type="evidence" value="ECO:0007669"/>
    <property type="project" value="TreeGrafter"/>
</dbReference>
<dbReference type="Pfam" id="PF02736">
    <property type="entry name" value="Myosin_N"/>
    <property type="match status" value="1"/>
</dbReference>
<feature type="binding site" evidence="9">
    <location>
        <begin position="169"/>
        <end position="176"/>
    </location>
    <ligand>
        <name>ATP</name>
        <dbReference type="ChEBI" id="CHEBI:30616"/>
    </ligand>
</feature>
<dbReference type="PANTHER" id="PTHR13140">
    <property type="entry name" value="MYOSIN"/>
    <property type="match status" value="1"/>
</dbReference>
<dbReference type="InterPro" id="IPR001609">
    <property type="entry name" value="Myosin_head_motor_dom-like"/>
</dbReference>
<dbReference type="InterPro" id="IPR008989">
    <property type="entry name" value="Myosin_S1_N"/>
</dbReference>
<dbReference type="SMART" id="SM00242">
    <property type="entry name" value="MYSc"/>
    <property type="match status" value="1"/>
</dbReference>
<dbReference type="GO" id="GO:0051015">
    <property type="term" value="F:actin filament binding"/>
    <property type="evidence" value="ECO:0007669"/>
    <property type="project" value="InterPro"/>
</dbReference>
<keyword evidence="6 9" id="KW-0518">Myosin</keyword>
<dbReference type="Gene3D" id="3.40.850.10">
    <property type="entry name" value="Kinesin motor domain"/>
    <property type="match status" value="1"/>
</dbReference>
<dbReference type="FunFam" id="1.20.120.720:FF:000001">
    <property type="entry name" value="Myosin heavy chain, muscle"/>
    <property type="match status" value="1"/>
</dbReference>
<dbReference type="PANTHER" id="PTHR13140:SF857">
    <property type="entry name" value="MYOSIN-11"/>
    <property type="match status" value="1"/>
</dbReference>
<dbReference type="AlphaFoldDB" id="A0A8C1PU18"/>
<evidence type="ECO:0000256" key="4">
    <source>
        <dbReference type="ARBA" id="ARBA00022860"/>
    </source>
</evidence>
<evidence type="ECO:0000256" key="8">
    <source>
        <dbReference type="ARBA" id="ARBA00023203"/>
    </source>
</evidence>
<comment type="caution">
    <text evidence="9">Lacks conserved residue(s) required for the propagation of feature annotation.</text>
</comment>
<evidence type="ECO:0000256" key="6">
    <source>
        <dbReference type="ARBA" id="ARBA00023123"/>
    </source>
</evidence>
<keyword evidence="3 9" id="KW-0067">ATP-binding</keyword>
<dbReference type="Proteomes" id="UP000694427">
    <property type="component" value="Unplaced"/>
</dbReference>
<keyword evidence="4" id="KW-0112">Calmodulin-binding</keyword>
<reference evidence="12" key="2">
    <citation type="submission" date="2025-09" db="UniProtKB">
        <authorList>
            <consortium name="Ensembl"/>
        </authorList>
    </citation>
    <scope>IDENTIFICATION</scope>
</reference>
<dbReference type="Gene3D" id="1.20.120.720">
    <property type="entry name" value="Myosin VI head, motor domain, U50 subdomain"/>
    <property type="match status" value="1"/>
</dbReference>
<evidence type="ECO:0000256" key="2">
    <source>
        <dbReference type="ARBA" id="ARBA00022741"/>
    </source>
</evidence>
<dbReference type="InterPro" id="IPR004009">
    <property type="entry name" value="SH3_Myosin"/>
</dbReference>
<dbReference type="GO" id="GO:0005737">
    <property type="term" value="C:cytoplasm"/>
    <property type="evidence" value="ECO:0007669"/>
    <property type="project" value="TreeGrafter"/>
</dbReference>
<feature type="domain" description="Myosin motor" evidence="10">
    <location>
        <begin position="84"/>
        <end position="440"/>
    </location>
</feature>
<dbReference type="FunFam" id="2.30.30.360:FF:000001">
    <property type="entry name" value="Myosin heavy chain"/>
    <property type="match status" value="1"/>
</dbReference>
<protein>
    <submittedName>
        <fullName evidence="12">Uncharacterized protein</fullName>
    </submittedName>
</protein>
<dbReference type="Pfam" id="PF00063">
    <property type="entry name" value="Myosin_head"/>
    <property type="match status" value="1"/>
</dbReference>
<dbReference type="FunFam" id="3.40.850.10:FF:000101">
    <property type="entry name" value="Slow myosin heavy chain 2"/>
    <property type="match status" value="1"/>
</dbReference>
<evidence type="ECO:0000259" key="11">
    <source>
        <dbReference type="PROSITE" id="PS51844"/>
    </source>
</evidence>
<name>A0A8C1PU18_CYPCA</name>
<dbReference type="GO" id="GO:0005524">
    <property type="term" value="F:ATP binding"/>
    <property type="evidence" value="ECO:0007669"/>
    <property type="project" value="UniProtKB-UniRule"/>
</dbReference>
<comment type="similarity">
    <text evidence="1 9">Belongs to the TRAFAC class myosin-kinesin ATPase superfamily. Myosin family.</text>
</comment>
<dbReference type="Ensembl" id="ENSCCRT00010122574.1">
    <property type="protein sequence ID" value="ENSCCRP00010110162.1"/>
    <property type="gene ID" value="ENSCCRG00010048552.1"/>
</dbReference>
<feature type="domain" description="Myosin N-terminal SH3-like" evidence="11">
    <location>
        <begin position="31"/>
        <end position="80"/>
    </location>
</feature>
<evidence type="ECO:0000313" key="13">
    <source>
        <dbReference type="Proteomes" id="UP000694427"/>
    </source>
</evidence>
<dbReference type="PRINTS" id="PR00193">
    <property type="entry name" value="MYOSINHEAVY"/>
</dbReference>
<keyword evidence="7 9" id="KW-0505">Motor protein</keyword>
<evidence type="ECO:0000256" key="7">
    <source>
        <dbReference type="ARBA" id="ARBA00023175"/>
    </source>
</evidence>
<dbReference type="SUPFAM" id="SSF52540">
    <property type="entry name" value="P-loop containing nucleoside triphosphate hydrolases"/>
    <property type="match status" value="1"/>
</dbReference>
<dbReference type="Gene3D" id="2.30.30.360">
    <property type="entry name" value="Myosin S1 fragment, N-terminal"/>
    <property type="match status" value="1"/>
</dbReference>
<evidence type="ECO:0000313" key="12">
    <source>
        <dbReference type="Ensembl" id="ENSCCRP00010110162.1"/>
    </source>
</evidence>
<dbReference type="InterPro" id="IPR036961">
    <property type="entry name" value="Kinesin_motor_dom_sf"/>
</dbReference>
<keyword evidence="2 9" id="KW-0547">Nucleotide-binding</keyword>
<dbReference type="PROSITE" id="PS51844">
    <property type="entry name" value="SH3_LIKE"/>
    <property type="match status" value="1"/>
</dbReference>
<evidence type="ECO:0000256" key="9">
    <source>
        <dbReference type="PROSITE-ProRule" id="PRU00782"/>
    </source>
</evidence>
<dbReference type="FunFam" id="1.10.10.820:FF:000001">
    <property type="entry name" value="Myosin heavy chain"/>
    <property type="match status" value="1"/>
</dbReference>
<reference evidence="12" key="1">
    <citation type="submission" date="2025-08" db="UniProtKB">
        <authorList>
            <consortium name="Ensembl"/>
        </authorList>
    </citation>
    <scope>IDENTIFICATION</scope>
</reference>
<keyword evidence="13" id="KW-1185">Reference proteome</keyword>
<accession>A0A8C1PU18</accession>
<dbReference type="GO" id="GO:0005516">
    <property type="term" value="F:calmodulin binding"/>
    <property type="evidence" value="ECO:0007669"/>
    <property type="project" value="UniProtKB-KW"/>
</dbReference>
<evidence type="ECO:0000256" key="3">
    <source>
        <dbReference type="ARBA" id="ARBA00022840"/>
    </source>
</evidence>